<sequence>MHKTFAGLQSVGGTEMALCFYYGAGSPYAWRVWLALEHKHLRYELKALSFDAGDLKKPEYTAINPRQKVPAIVDDGLALYESAAILEYLDERYDETPLLFPGDIRQRALIRRMVREADQYLANALEELVANVLYTPKAEWQQETIARSRDAFTRELGLWETMIADDSLAGELSAADFTLYPLIALALRIEKRKPDVEIGARIGPRLAAWMKRVEALPYFARTWPAHWT</sequence>
<accession>A0ABX1PH92</accession>
<protein>
    <submittedName>
        <fullName evidence="3">Glutathione S-transferase family protein</fullName>
    </submittedName>
</protein>
<evidence type="ECO:0000313" key="4">
    <source>
        <dbReference type="Proteomes" id="UP000615989"/>
    </source>
</evidence>
<dbReference type="InterPro" id="IPR036282">
    <property type="entry name" value="Glutathione-S-Trfase_C_sf"/>
</dbReference>
<dbReference type="CDD" id="cd00299">
    <property type="entry name" value="GST_C_family"/>
    <property type="match status" value="1"/>
</dbReference>
<feature type="domain" description="GST C-terminal" evidence="2">
    <location>
        <begin position="103"/>
        <end position="228"/>
    </location>
</feature>
<reference evidence="3" key="1">
    <citation type="submission" date="2019-12" db="EMBL/GenBank/DDBJ databases">
        <title>Comparative genomics gives insights into the taxonomy of the Azoarcus-Aromatoleum group and reveals separate origins of nif in the plant-associated Azoarcus and non-plant-associated Aromatoleum sub-groups.</title>
        <authorList>
            <person name="Lafos M."/>
            <person name="Maluk M."/>
            <person name="Batista M."/>
            <person name="Junghare M."/>
            <person name="Carmona M."/>
            <person name="Faoro H."/>
            <person name="Cruz L.M."/>
            <person name="Battistoni F."/>
            <person name="De Souza E."/>
            <person name="Pedrosa F."/>
            <person name="Chen W.-M."/>
            <person name="Poole P.S."/>
            <person name="Dixon R.A."/>
            <person name="James E.K."/>
        </authorList>
    </citation>
    <scope>NUCLEOTIDE SEQUENCE</scope>
    <source>
        <strain evidence="3">LuFRes1</strain>
    </source>
</reference>
<keyword evidence="4" id="KW-1185">Reference proteome</keyword>
<dbReference type="Pfam" id="PF13410">
    <property type="entry name" value="GST_C_2"/>
    <property type="match status" value="1"/>
</dbReference>
<gene>
    <name evidence="3" type="ORF">GO606_02855</name>
</gene>
<dbReference type="Pfam" id="PF13417">
    <property type="entry name" value="GST_N_3"/>
    <property type="match status" value="1"/>
</dbReference>
<evidence type="ECO:0000259" key="1">
    <source>
        <dbReference type="PROSITE" id="PS50404"/>
    </source>
</evidence>
<feature type="domain" description="GST N-terminal" evidence="1">
    <location>
        <begin position="16"/>
        <end position="97"/>
    </location>
</feature>
<evidence type="ECO:0000313" key="3">
    <source>
        <dbReference type="EMBL" id="NMG23674.1"/>
    </source>
</evidence>
<dbReference type="PROSITE" id="PS50405">
    <property type="entry name" value="GST_CTER"/>
    <property type="match status" value="1"/>
</dbReference>
<dbReference type="SUPFAM" id="SSF47616">
    <property type="entry name" value="GST C-terminal domain-like"/>
    <property type="match status" value="1"/>
</dbReference>
<evidence type="ECO:0000259" key="2">
    <source>
        <dbReference type="PROSITE" id="PS50405"/>
    </source>
</evidence>
<dbReference type="PROSITE" id="PS50404">
    <property type="entry name" value="GST_NTER"/>
    <property type="match status" value="1"/>
</dbReference>
<dbReference type="SFLD" id="SFLDG00358">
    <property type="entry name" value="Main_(cytGST)"/>
    <property type="match status" value="1"/>
</dbReference>
<organism evidence="3 4">
    <name type="scientific">Aromatoleum anaerobium</name>
    <dbReference type="NCBI Taxonomy" id="182180"/>
    <lineage>
        <taxon>Bacteria</taxon>
        <taxon>Pseudomonadati</taxon>
        <taxon>Pseudomonadota</taxon>
        <taxon>Betaproteobacteria</taxon>
        <taxon>Rhodocyclales</taxon>
        <taxon>Rhodocyclaceae</taxon>
        <taxon>Aromatoleum</taxon>
    </lineage>
</organism>
<dbReference type="EMBL" id="WTVG01000005">
    <property type="protein sequence ID" value="NMG23674.1"/>
    <property type="molecule type" value="Genomic_DNA"/>
</dbReference>
<dbReference type="Gene3D" id="3.40.30.10">
    <property type="entry name" value="Glutaredoxin"/>
    <property type="match status" value="1"/>
</dbReference>
<dbReference type="Proteomes" id="UP000615989">
    <property type="component" value="Unassembled WGS sequence"/>
</dbReference>
<dbReference type="InterPro" id="IPR004045">
    <property type="entry name" value="Glutathione_S-Trfase_N"/>
</dbReference>
<dbReference type="InterPro" id="IPR010987">
    <property type="entry name" value="Glutathione-S-Trfase_C-like"/>
</dbReference>
<comment type="caution">
    <text evidence="3">The sequence shown here is derived from an EMBL/GenBank/DDBJ whole genome shotgun (WGS) entry which is preliminary data.</text>
</comment>
<proteinExistence type="predicted"/>
<dbReference type="SUPFAM" id="SSF52833">
    <property type="entry name" value="Thioredoxin-like"/>
    <property type="match status" value="1"/>
</dbReference>
<dbReference type="Gene3D" id="1.20.1050.10">
    <property type="match status" value="1"/>
</dbReference>
<dbReference type="InterPro" id="IPR040079">
    <property type="entry name" value="Glutathione_S-Trfase"/>
</dbReference>
<dbReference type="InterPro" id="IPR036249">
    <property type="entry name" value="Thioredoxin-like_sf"/>
</dbReference>
<dbReference type="PANTHER" id="PTHR44051:SF8">
    <property type="entry name" value="GLUTATHIONE S-TRANSFERASE GSTA"/>
    <property type="match status" value="1"/>
</dbReference>
<dbReference type="SFLD" id="SFLDS00019">
    <property type="entry name" value="Glutathione_Transferase_(cytos"/>
    <property type="match status" value="1"/>
</dbReference>
<name>A0ABX1PH92_9RHOO</name>
<dbReference type="PANTHER" id="PTHR44051">
    <property type="entry name" value="GLUTATHIONE S-TRANSFERASE-RELATED"/>
    <property type="match status" value="1"/>
</dbReference>